<evidence type="ECO:0000313" key="1">
    <source>
        <dbReference type="EMBL" id="GGK08774.1"/>
    </source>
</evidence>
<accession>A0ABQ2EEW2</accession>
<reference evidence="2" key="1">
    <citation type="journal article" date="2019" name="Int. J. Syst. Evol. Microbiol.">
        <title>The Global Catalogue of Microorganisms (GCM) 10K type strain sequencing project: providing services to taxonomists for standard genome sequencing and annotation.</title>
        <authorList>
            <consortium name="The Broad Institute Genomics Platform"/>
            <consortium name="The Broad Institute Genome Sequencing Center for Infectious Disease"/>
            <person name="Wu L."/>
            <person name="Ma J."/>
        </authorList>
    </citation>
    <scope>NUCLEOTIDE SEQUENCE [LARGE SCALE GENOMIC DNA]</scope>
    <source>
        <strain evidence="2">CGMCC 1.8985</strain>
    </source>
</reference>
<keyword evidence="2" id="KW-1185">Reference proteome</keyword>
<dbReference type="Proteomes" id="UP000599009">
    <property type="component" value="Unassembled WGS sequence"/>
</dbReference>
<comment type="caution">
    <text evidence="1">The sequence shown here is derived from an EMBL/GenBank/DDBJ whole genome shotgun (WGS) entry which is preliminary data.</text>
</comment>
<sequence length="128" mass="14170">MQFALLPMELSPVTVLCELQGRRGAANGITARELVHAITHRYDAAGERMLRSIIQKLREDGHPICAHPAQGYHLAATAEELESACTFLVQRAVTSMRQAAAMKRVAMPDLYGQLGLLKPNHDEDKNHE</sequence>
<gene>
    <name evidence="1" type="ORF">GCM10011394_17770</name>
</gene>
<dbReference type="RefSeq" id="WP_132984682.1">
    <property type="nucleotide sequence ID" value="NZ_BMME01000001.1"/>
</dbReference>
<evidence type="ECO:0000313" key="2">
    <source>
        <dbReference type="Proteomes" id="UP000599009"/>
    </source>
</evidence>
<protein>
    <submittedName>
        <fullName evidence="1">Uncharacterized protein</fullName>
    </submittedName>
</protein>
<proteinExistence type="predicted"/>
<dbReference type="EMBL" id="BMME01000001">
    <property type="protein sequence ID" value="GGK08774.1"/>
    <property type="molecule type" value="Genomic_DNA"/>
</dbReference>
<organism evidence="1 2">
    <name type="scientific">Luteimonas terricola</name>
    <dbReference type="NCBI Taxonomy" id="645597"/>
    <lineage>
        <taxon>Bacteria</taxon>
        <taxon>Pseudomonadati</taxon>
        <taxon>Pseudomonadota</taxon>
        <taxon>Gammaproteobacteria</taxon>
        <taxon>Lysobacterales</taxon>
        <taxon>Lysobacteraceae</taxon>
        <taxon>Luteimonas</taxon>
    </lineage>
</organism>
<name>A0ABQ2EEW2_9GAMM</name>